<evidence type="ECO:0000256" key="1">
    <source>
        <dbReference type="ARBA" id="ARBA00009820"/>
    </source>
</evidence>
<proteinExistence type="inferred from homology"/>
<dbReference type="EMBL" id="CP089984">
    <property type="protein sequence ID" value="WXB11798.1"/>
    <property type="molecule type" value="Genomic_DNA"/>
</dbReference>
<evidence type="ECO:0000313" key="4">
    <source>
        <dbReference type="Proteomes" id="UP001370348"/>
    </source>
</evidence>
<dbReference type="Gene3D" id="2.120.10.30">
    <property type="entry name" value="TolB, C-terminal domain"/>
    <property type="match status" value="1"/>
</dbReference>
<sequence length="476" mass="50761">MQRMPEINAMVSIRRSYRASFSPDGKTLAFISDRSGVPQVWTVGADGSALKAVTTFEDPVRVVLWSPDGAWLAALVAPGGGMNRQIWFMHPDGSGAKRITAGGKDNNFIGVFSHDGKKLGYSANTRDPASADPYLYDIASGTSTRVAEVQGFGFVQDISRDGKQVLLFHSRTRGDADFLVHDIAAGTDILLTPHQGPAYLDAGAFSADGKYVYFAGDLRRDRVALFRAALRGKGAGAPELLAARDDADLFDVIFDERFTTGVLSWNASGRSELAWYDPKRNLATGIAEPPAEILYGAGLSRDGKRLTLTGEGAVQPTNVFVADLPPPAGARKARVHFVPITDSPHEGVELSKLVRPELVRYSAKDGLPLTGWLYRPAGASGPGPIVLSFHGGPEGQERPYFSATYQALLAHGIAVLAPNVRGSSGFGKRFVNLDNGALRKGGPSRTSPPPSTGRCRAGSRIPSGWASTAARTVGIW</sequence>
<dbReference type="RefSeq" id="WP_394821418.1">
    <property type="nucleotide sequence ID" value="NZ_CP089984.1"/>
</dbReference>
<comment type="similarity">
    <text evidence="1">Belongs to the TolB family.</text>
</comment>
<dbReference type="InterPro" id="IPR011042">
    <property type="entry name" value="6-blade_b-propeller_TolB-like"/>
</dbReference>
<dbReference type="Proteomes" id="UP001370348">
    <property type="component" value="Chromosome"/>
</dbReference>
<dbReference type="SUPFAM" id="SSF53474">
    <property type="entry name" value="alpha/beta-Hydrolases"/>
    <property type="match status" value="1"/>
</dbReference>
<dbReference type="Pfam" id="PF07676">
    <property type="entry name" value="PD40"/>
    <property type="match status" value="1"/>
</dbReference>
<accession>A0ABZ2LLI8</accession>
<dbReference type="PANTHER" id="PTHR36842:SF1">
    <property type="entry name" value="PROTEIN TOLB"/>
    <property type="match status" value="1"/>
</dbReference>
<dbReference type="InterPro" id="IPR029058">
    <property type="entry name" value="AB_hydrolase_fold"/>
</dbReference>
<feature type="region of interest" description="Disordered" evidence="2">
    <location>
        <begin position="437"/>
        <end position="461"/>
    </location>
</feature>
<evidence type="ECO:0000313" key="3">
    <source>
        <dbReference type="EMBL" id="WXB11798.1"/>
    </source>
</evidence>
<keyword evidence="4" id="KW-1185">Reference proteome</keyword>
<dbReference type="Gene3D" id="3.40.50.1820">
    <property type="entry name" value="alpha/beta hydrolase"/>
    <property type="match status" value="1"/>
</dbReference>
<organism evidence="3 4">
    <name type="scientific">Pendulispora albinea</name>
    <dbReference type="NCBI Taxonomy" id="2741071"/>
    <lineage>
        <taxon>Bacteria</taxon>
        <taxon>Pseudomonadati</taxon>
        <taxon>Myxococcota</taxon>
        <taxon>Myxococcia</taxon>
        <taxon>Myxococcales</taxon>
        <taxon>Sorangiineae</taxon>
        <taxon>Pendulisporaceae</taxon>
        <taxon>Pendulispora</taxon>
    </lineage>
</organism>
<protein>
    <recommendedName>
        <fullName evidence="5">Peptidase S9 prolyl oligopeptidase catalytic domain-containing protein</fullName>
    </recommendedName>
</protein>
<gene>
    <name evidence="3" type="ORF">LZC94_28555</name>
</gene>
<reference evidence="3 4" key="1">
    <citation type="submission" date="2021-12" db="EMBL/GenBank/DDBJ databases">
        <title>Discovery of the Pendulisporaceae a myxobacterial family with distinct sporulation behavior and unique specialized metabolism.</title>
        <authorList>
            <person name="Garcia R."/>
            <person name="Popoff A."/>
            <person name="Bader C.D."/>
            <person name="Loehr J."/>
            <person name="Walesch S."/>
            <person name="Walt C."/>
            <person name="Boldt J."/>
            <person name="Bunk B."/>
            <person name="Haeckl F.J.F.P.J."/>
            <person name="Gunesch A.P."/>
            <person name="Birkelbach J."/>
            <person name="Nuebel U."/>
            <person name="Pietschmann T."/>
            <person name="Bach T."/>
            <person name="Mueller R."/>
        </authorList>
    </citation>
    <scope>NUCLEOTIDE SEQUENCE [LARGE SCALE GENOMIC DNA]</scope>
    <source>
        <strain evidence="3 4">MSr11954</strain>
    </source>
</reference>
<evidence type="ECO:0008006" key="5">
    <source>
        <dbReference type="Google" id="ProtNLM"/>
    </source>
</evidence>
<name>A0ABZ2LLI8_9BACT</name>
<dbReference type="PANTHER" id="PTHR36842">
    <property type="entry name" value="PROTEIN TOLB HOMOLOG"/>
    <property type="match status" value="1"/>
</dbReference>
<dbReference type="SUPFAM" id="SSF69304">
    <property type="entry name" value="Tricorn protease N-terminal domain"/>
    <property type="match status" value="1"/>
</dbReference>
<evidence type="ECO:0000256" key="2">
    <source>
        <dbReference type="SAM" id="MobiDB-lite"/>
    </source>
</evidence>
<dbReference type="InterPro" id="IPR011659">
    <property type="entry name" value="WD40"/>
</dbReference>